<evidence type="ECO:0000313" key="1">
    <source>
        <dbReference type="EMBL" id="KGP89659.1"/>
    </source>
</evidence>
<proteinExistence type="predicted"/>
<reference evidence="1 2" key="1">
    <citation type="submission" date="2013-08" db="EMBL/GenBank/DDBJ databases">
        <title>Genome of Pontibacillus chungwhensis.</title>
        <authorList>
            <person name="Wang Q."/>
            <person name="Wang G."/>
        </authorList>
    </citation>
    <scope>NUCLEOTIDE SEQUENCE [LARGE SCALE GENOMIC DNA]</scope>
    <source>
        <strain evidence="1 2">BH030062</strain>
    </source>
</reference>
<dbReference type="RefSeq" id="WP_036787873.1">
    <property type="nucleotide sequence ID" value="NZ_AVBG01000026.1"/>
</dbReference>
<dbReference type="AlphaFoldDB" id="A0A0A2UNY6"/>
<dbReference type="OrthoDB" id="2662043at2"/>
<sequence length="183" mass="20999">MIDREVAIEKVQRFLTDETKKVLLVKGYDNDAKLNVVLACLNKIYKKGIIRTSSMSEVGSHINRALNKDILPHNVKSTTNYRLGKMVVNINSYSNHTKSNHKGNQSTFTLYHPVQTVLDNPKRYANFLNDLKSNNSSKIILVTTNEWGIVNWELEKQVDEVFFYSVENDNPQIMKNLKRNGAI</sequence>
<name>A0A0A2UNY6_9BACI</name>
<dbReference type="EMBL" id="AVBG01000026">
    <property type="protein sequence ID" value="KGP89659.1"/>
    <property type="molecule type" value="Genomic_DNA"/>
</dbReference>
<dbReference type="eggNOG" id="ENOG502ZGKX">
    <property type="taxonomic scope" value="Bacteria"/>
</dbReference>
<organism evidence="1 2">
    <name type="scientific">Pontibacillus chungwhensis BH030062</name>
    <dbReference type="NCBI Taxonomy" id="1385513"/>
    <lineage>
        <taxon>Bacteria</taxon>
        <taxon>Bacillati</taxon>
        <taxon>Bacillota</taxon>
        <taxon>Bacilli</taxon>
        <taxon>Bacillales</taxon>
        <taxon>Bacillaceae</taxon>
        <taxon>Pontibacillus</taxon>
    </lineage>
</organism>
<dbReference type="Proteomes" id="UP000030153">
    <property type="component" value="Unassembled WGS sequence"/>
</dbReference>
<keyword evidence="2" id="KW-1185">Reference proteome</keyword>
<accession>A0A0A2UNY6</accession>
<evidence type="ECO:0000313" key="2">
    <source>
        <dbReference type="Proteomes" id="UP000030153"/>
    </source>
</evidence>
<gene>
    <name evidence="1" type="ORF">N780_10250</name>
</gene>
<protein>
    <submittedName>
        <fullName evidence="1">Uncharacterized protein</fullName>
    </submittedName>
</protein>
<comment type="caution">
    <text evidence="1">The sequence shown here is derived from an EMBL/GenBank/DDBJ whole genome shotgun (WGS) entry which is preliminary data.</text>
</comment>